<feature type="binding site" evidence="7">
    <location>
        <begin position="359"/>
        <end position="360"/>
    </location>
    <ligand>
        <name>ATP</name>
        <dbReference type="ChEBI" id="CHEBI:30616"/>
    </ligand>
</feature>
<dbReference type="InterPro" id="IPR011009">
    <property type="entry name" value="Kinase-like_dom_sf"/>
</dbReference>
<dbReference type="InterPro" id="IPR030844">
    <property type="entry name" value="PAN3"/>
</dbReference>
<comment type="function">
    <text evidence="7">Regulatory subunit of the poly(A)-nuclease (PAN) deadenylation complex, one of two cytoplasmic mRNA deadenylases involved in mRNA turnover. PAN specifically shortens poly(A) tails of RNA and the activity is stimulated by poly(A)-binding protein PAB1. PAN deadenylation is followed by rapid degradation of the shortened mRNA tails by the CCR4-NOT complex. Deadenylated mRNAs are then degraded by two alternative mechanisms, namely exosome-mediated 3'-5' exonucleolytic degradation, or deadenlyation-dependent mRNA decaping and subsequent 5'-3' exonucleolytic degradation by XRN1. May also be involved in post-transcriptional maturation of mRNA poly(A) tails. PAN3 acts as a positive regulator for PAN activity, recruiting the catalytic subunit PAN2 to mRNA via its interaction with RNA and with PAB1.</text>
</comment>
<dbReference type="InterPro" id="IPR000719">
    <property type="entry name" value="Prot_kinase_dom"/>
</dbReference>
<comment type="caution">
    <text evidence="10">The sequence shown here is derived from an EMBL/GenBank/DDBJ whole genome shotgun (WGS) entry which is preliminary data.</text>
</comment>
<evidence type="ECO:0000256" key="8">
    <source>
        <dbReference type="SAM" id="MobiDB-lite"/>
    </source>
</evidence>
<dbReference type="InterPro" id="IPR041332">
    <property type="entry name" value="Pan3_CK"/>
</dbReference>
<dbReference type="PANTHER" id="PTHR12272">
    <property type="entry name" value="DEADENYLATION COMPLEX SUBUNIT PAN3"/>
    <property type="match status" value="1"/>
</dbReference>
<dbReference type="HAMAP" id="MF_03181">
    <property type="entry name" value="PAN3"/>
    <property type="match status" value="1"/>
</dbReference>
<evidence type="ECO:0000256" key="5">
    <source>
        <dbReference type="ARBA" id="ARBA00022840"/>
    </source>
</evidence>
<dbReference type="PANTHER" id="PTHR12272:SF11">
    <property type="entry name" value="PAN2-PAN3 DEADENYLATION COMPLEX SUBUNIT PAN3"/>
    <property type="match status" value="1"/>
</dbReference>
<evidence type="ECO:0000313" key="10">
    <source>
        <dbReference type="EMBL" id="KAL2913859.1"/>
    </source>
</evidence>
<reference evidence="10 11" key="1">
    <citation type="submission" date="2023-09" db="EMBL/GenBank/DDBJ databases">
        <title>Pangenome analysis of Batrachochytrium dendrobatidis and related Chytrids.</title>
        <authorList>
            <person name="Yacoub M.N."/>
            <person name="Stajich J.E."/>
            <person name="James T.Y."/>
        </authorList>
    </citation>
    <scope>NUCLEOTIDE SEQUENCE [LARGE SCALE GENOMIC DNA]</scope>
    <source>
        <strain evidence="10 11">JEL0888</strain>
    </source>
</reference>
<comment type="subunit">
    <text evidence="7">Homodimer. Forms a heterotrimer with a catalytic subunit PAN2 to form the poly(A)-nuclease (PAN) deadenylation complex. Interacts (via PAM-2 motif) with poly(A)-binding protein PAB1 (via PABC domain), conferring substrate specificity of the enzyme complex.</text>
</comment>
<comment type="domain">
    <text evidence="7">Contains a pseudokinase domain. The protein kinase domain is predicted to be catalytically inactive because some of the residues important for catalytic activity are substituted and it lacks the equivalent of the binding site for a peptide substrate. However, it has retained an ATP-binding site and ATP-binding is required for mRNA degradation, stimulating the activity of the PAN2 nuclease in vitro. The nucleotide-binding site is juxtaposed to the RNase active site of PAN2 in the complex and may actually bind nucleosides of a poly(A) RNA rather than ATP, feeding the poly(A)-tail to the active site of the deadenylase and thus increasing the efficiency with which this distributive enzyme degrades oligo(A) RNAs.</text>
</comment>
<evidence type="ECO:0000256" key="6">
    <source>
        <dbReference type="ARBA" id="ARBA00023054"/>
    </source>
</evidence>
<dbReference type="Proteomes" id="UP001527925">
    <property type="component" value="Unassembled WGS sequence"/>
</dbReference>
<keyword evidence="6 7" id="KW-0175">Coiled coil</keyword>
<keyword evidence="2 7" id="KW-0963">Cytoplasm</keyword>
<keyword evidence="3 7" id="KW-0507">mRNA processing</keyword>
<dbReference type="PROSITE" id="PS50011">
    <property type="entry name" value="PROTEIN_KINASE_DOM"/>
    <property type="match status" value="1"/>
</dbReference>
<dbReference type="Gene3D" id="1.20.5.5160">
    <property type="match status" value="1"/>
</dbReference>
<dbReference type="EMBL" id="JADGIZ020000040">
    <property type="protein sequence ID" value="KAL2913859.1"/>
    <property type="molecule type" value="Genomic_DNA"/>
</dbReference>
<evidence type="ECO:0000256" key="3">
    <source>
        <dbReference type="ARBA" id="ARBA00022664"/>
    </source>
</evidence>
<keyword evidence="5 7" id="KW-0067">ATP-binding</keyword>
<keyword evidence="11" id="KW-1185">Reference proteome</keyword>
<feature type="binding site" evidence="7">
    <location>
        <begin position="303"/>
        <end position="310"/>
    </location>
    <ligand>
        <name>ATP</name>
        <dbReference type="ChEBI" id="CHEBI:30616"/>
    </ligand>
</feature>
<evidence type="ECO:0000256" key="1">
    <source>
        <dbReference type="ARBA" id="ARBA00004496"/>
    </source>
</evidence>
<sequence>MPAPLPRDLRTRPGSALPIKPRPASRSGPKLSVASAPFTPLSALAQAAADLSSPTPSQASATLARVADVPEFVPSGAGALFGPQQIDGPVYDQSAYSDDYGYAFYDPQPAYNGMHMVQGGIESMAIAGSEQMSDKAQLDNFFMHHHVGSSFEPLQHHLYNSTLPHVANIPPNQKQVHCLFIEDHLRVHLQSRNEAIQQALDPTSAEGARLPARVDAYHTLFPLDESRAPSKIFGYPTSVYKAVRSTDGRTYVLRRIEGFRLTNEASMSCIEVWRRVRHAGCVSVVGAFTTKAFGDSSLVIVYDYHPLSTTLMAKYFARADPQTANGINERVLWSFICQIASAIKMIHAHNLAVRVVEPSKILITGKNRFRINCCSVLDMLTFDTPTNVQAMQQDDLFNFGKLIVALTSGSLYALHNMQKCMDHMGRSYSPDVRTLAVYLLNRTLTNRNIDDVIKLIAPRMLQEINGAFQQNDFLEDQLSRELENSRLVRLLCKLGFINERPEYELDPTCAETGDIYLLKLFRDYVFHQVDEGGAPILDLAHVLQSLNKLDVGVNEKIMLSSRDEQSCLIVSYRELKQCIETVFNDLMNRRGRIA</sequence>
<protein>
    <recommendedName>
        <fullName evidence="7">PAN2-PAN3 deadenylation complex subunit PAN3</fullName>
    </recommendedName>
    <alternativeName>
        <fullName evidence="7">PAB1P-dependent poly(A)-specific ribonuclease</fullName>
    </alternativeName>
    <alternativeName>
        <fullName evidence="7">Poly(A)-nuclease deadenylation complex subunit 3</fullName>
        <shortName evidence="7">PAN deadenylation complex subunit 3</shortName>
    </alternativeName>
</protein>
<dbReference type="SUPFAM" id="SSF56112">
    <property type="entry name" value="Protein kinase-like (PK-like)"/>
    <property type="match status" value="1"/>
</dbReference>
<feature type="region of interest" description="Knob domain" evidence="7">
    <location>
        <begin position="497"/>
        <end position="594"/>
    </location>
</feature>
<proteinExistence type="inferred from homology"/>
<feature type="region of interest" description="Disordered" evidence="8">
    <location>
        <begin position="1"/>
        <end position="33"/>
    </location>
</feature>
<name>A0ABR4N2Y5_9FUNG</name>
<organism evidence="10 11">
    <name type="scientific">Polyrhizophydium stewartii</name>
    <dbReference type="NCBI Taxonomy" id="2732419"/>
    <lineage>
        <taxon>Eukaryota</taxon>
        <taxon>Fungi</taxon>
        <taxon>Fungi incertae sedis</taxon>
        <taxon>Chytridiomycota</taxon>
        <taxon>Chytridiomycota incertae sedis</taxon>
        <taxon>Chytridiomycetes</taxon>
        <taxon>Rhizophydiales</taxon>
        <taxon>Rhizophydiales incertae sedis</taxon>
        <taxon>Polyrhizophydium</taxon>
    </lineage>
</organism>
<feature type="domain" description="Protein kinase" evidence="9">
    <location>
        <begin position="225"/>
        <end position="497"/>
    </location>
</feature>
<evidence type="ECO:0000259" key="9">
    <source>
        <dbReference type="PROSITE" id="PS50011"/>
    </source>
</evidence>
<evidence type="ECO:0000256" key="2">
    <source>
        <dbReference type="ARBA" id="ARBA00022490"/>
    </source>
</evidence>
<feature type="coiled-coil region" evidence="7">
    <location>
        <begin position="458"/>
        <end position="496"/>
    </location>
</feature>
<comment type="subcellular location">
    <subcellularLocation>
        <location evidence="1 7">Cytoplasm</location>
    </subcellularLocation>
</comment>
<gene>
    <name evidence="7 10" type="primary">PAN3</name>
    <name evidence="10" type="ORF">HK105_206593</name>
</gene>
<comment type="similarity">
    <text evidence="7">Belongs to the protein kinase superfamily. PAN3 family.</text>
</comment>
<evidence type="ECO:0000256" key="7">
    <source>
        <dbReference type="HAMAP-Rule" id="MF_03181"/>
    </source>
</evidence>
<comment type="domain">
    <text evidence="7">The pseudokinase domain, the coiled-coil (CC), and C-terminal knob domain (CK) form a structural unit (PKC) that forms an extensive high-affinity interaction surface for PAN2.</text>
</comment>
<evidence type="ECO:0000256" key="4">
    <source>
        <dbReference type="ARBA" id="ARBA00022741"/>
    </source>
</evidence>
<dbReference type="Pfam" id="PF18101">
    <property type="entry name" value="Pan3_CK"/>
    <property type="match status" value="1"/>
</dbReference>
<comment type="caution">
    <text evidence="7">Lacks conserved residue(s) required for the propagation of feature annotation.</text>
</comment>
<dbReference type="Gene3D" id="1.10.510.10">
    <property type="entry name" value="Transferase(Phosphotransferase) domain 1"/>
    <property type="match status" value="1"/>
</dbReference>
<keyword evidence="4 7" id="KW-0547">Nucleotide-binding</keyword>
<feature type="binding site" evidence="7">
    <location>
        <position position="254"/>
    </location>
    <ligand>
        <name>ATP</name>
        <dbReference type="ChEBI" id="CHEBI:30616"/>
    </ligand>
</feature>
<evidence type="ECO:0000313" key="11">
    <source>
        <dbReference type="Proteomes" id="UP001527925"/>
    </source>
</evidence>
<comment type="domain">
    <text evidence="7">The N-terminal zinc finger binds to poly(A) RNA.</text>
</comment>
<dbReference type="Gene3D" id="1.10.287.3700">
    <property type="match status" value="1"/>
</dbReference>
<accession>A0ABR4N2Y5</accession>